<sequence>MNKFENVDVLASLQQIMQQNTAFFQNDFDIDRDILTRAAKSKNPEDKIYLWFSRPNGTHCLREWDVFLRGTREHNTFRFYHEQTKERVLAYTVVLSGVERGKVMGSIYELDYERKAELAAQTALRTDNNRLIYERGTRELPKEYRFEATSDRDYGKFLRYEAVPHDPDALRDLLRDESRKRERLKPGNFKEHIGRLSDEKVLAEAQRLSAAFQSLQAPNSPNRTHFAVEVSPWFERIASSREHERLFALLPYKTLYLSSVKDRHGVFAFISKDERRDLPLRKQRPSVRAQLKEGQSKKTAAPKKAAAKAKDNDLEV</sequence>
<name>A0A810PVW6_9FIRM</name>
<dbReference type="KEGG" id="vfa:MM35RIKEN_20160"/>
<accession>A0A810PVW6</accession>
<dbReference type="EMBL" id="AP023416">
    <property type="protein sequence ID" value="BCK79824.1"/>
    <property type="molecule type" value="Genomic_DNA"/>
</dbReference>
<protein>
    <submittedName>
        <fullName evidence="2">Uncharacterized protein</fullName>
    </submittedName>
</protein>
<evidence type="ECO:0000313" key="3">
    <source>
        <dbReference type="Proteomes" id="UP000681343"/>
    </source>
</evidence>
<proteinExistence type="predicted"/>
<dbReference type="AlphaFoldDB" id="A0A810PVW6"/>
<reference evidence="2" key="1">
    <citation type="submission" date="2020-09" db="EMBL/GenBank/DDBJ databases">
        <title>New species isolated from human feces.</title>
        <authorList>
            <person name="Kitahara M."/>
            <person name="Shigeno Y."/>
            <person name="Shime M."/>
            <person name="Matsumoto Y."/>
            <person name="Nakamura S."/>
            <person name="Motooka D."/>
            <person name="Fukuoka S."/>
            <person name="Nishikawa H."/>
            <person name="Benno Y."/>
        </authorList>
    </citation>
    <scope>NUCLEOTIDE SEQUENCE</scope>
    <source>
        <strain evidence="2">MM35</strain>
        <plasmid evidence="2">pMM35_01</plasmid>
    </source>
</reference>
<keyword evidence="3" id="KW-1185">Reference proteome</keyword>
<evidence type="ECO:0000313" key="2">
    <source>
        <dbReference type="EMBL" id="BCK79824.1"/>
    </source>
</evidence>
<evidence type="ECO:0000256" key="1">
    <source>
        <dbReference type="SAM" id="MobiDB-lite"/>
    </source>
</evidence>
<keyword evidence="2" id="KW-0614">Plasmid</keyword>
<organism evidence="2 3">
    <name type="scientific">Vescimonas fastidiosa</name>
    <dbReference type="NCBI Taxonomy" id="2714353"/>
    <lineage>
        <taxon>Bacteria</taxon>
        <taxon>Bacillati</taxon>
        <taxon>Bacillota</taxon>
        <taxon>Clostridia</taxon>
        <taxon>Eubacteriales</taxon>
        <taxon>Oscillospiraceae</taxon>
        <taxon>Vescimonas</taxon>
    </lineage>
</organism>
<dbReference type="Proteomes" id="UP000681343">
    <property type="component" value="Plasmid pMM35_01"/>
</dbReference>
<dbReference type="RefSeq" id="WP_212821624.1">
    <property type="nucleotide sequence ID" value="NZ_AP023416.1"/>
</dbReference>
<gene>
    <name evidence="2" type="ORF">MM35RIKEN_20160</name>
</gene>
<feature type="region of interest" description="Disordered" evidence="1">
    <location>
        <begin position="280"/>
        <end position="316"/>
    </location>
</feature>
<geneLocation type="plasmid" evidence="2 3">
    <name>pMM35_01</name>
</geneLocation>